<evidence type="ECO:0000259" key="1">
    <source>
        <dbReference type="Pfam" id="PF20275"/>
    </source>
</evidence>
<dbReference type="InterPro" id="IPR046919">
    <property type="entry name" value="ABC-3C_CTD10"/>
</dbReference>
<organism evidence="2 3">
    <name type="scientific">Mucilaginibacter jinjuensis</name>
    <dbReference type="NCBI Taxonomy" id="1176721"/>
    <lineage>
        <taxon>Bacteria</taxon>
        <taxon>Pseudomonadati</taxon>
        <taxon>Bacteroidota</taxon>
        <taxon>Sphingobacteriia</taxon>
        <taxon>Sphingobacteriales</taxon>
        <taxon>Sphingobacteriaceae</taxon>
        <taxon>Mucilaginibacter</taxon>
    </lineage>
</organism>
<name>A0ABY7T763_9SPHI</name>
<evidence type="ECO:0000313" key="3">
    <source>
        <dbReference type="Proteomes" id="UP001216139"/>
    </source>
</evidence>
<dbReference type="RefSeq" id="WP_273630593.1">
    <property type="nucleotide sequence ID" value="NZ_CP117167.1"/>
</dbReference>
<reference evidence="2 3" key="1">
    <citation type="submission" date="2023-02" db="EMBL/GenBank/DDBJ databases">
        <title>Genome sequence of Mucilaginibacter jinjuensis strain KACC 16571.</title>
        <authorList>
            <person name="Kim S."/>
            <person name="Heo J."/>
            <person name="Kwon S.-W."/>
        </authorList>
    </citation>
    <scope>NUCLEOTIDE SEQUENCE [LARGE SCALE GENOMIC DNA]</scope>
    <source>
        <strain evidence="2 3">KACC 16571</strain>
    </source>
</reference>
<sequence length="315" mass="37054">MQLSREEKYIARKLFQLEIHKRSAQAFEDFFVRIMQLSHPEFIPVKPQGQYGDRKNDGFIKSEGKYYQVYAPYDPATREKETIDKLVADFKGLYSYWNSQVVRVKEYYFVLNDKYQGAYASLHPELTKIENENEGVKCFPLLAQHLEDKFLALPPKHIEEFFGPIIEPEQVELFDVSVMNEVIKHLLSSTATKQSENFPENPDFNLKIVFNRLSEIPANYLRFGSFQEGELKNYFKINSTFAKEDLRTVFNNLYKKALLEMPDSDDKSDLAFFYIMNNAHPTKNFMINNAVLVLMAYFFSYCDIFEEPIKQQTLF</sequence>
<gene>
    <name evidence="2" type="ORF">PQO05_00110</name>
</gene>
<proteinExistence type="predicted"/>
<accession>A0ABY7T763</accession>
<feature type="domain" description="ABC-three component systems C-terminal" evidence="1">
    <location>
        <begin position="180"/>
        <end position="306"/>
    </location>
</feature>
<protein>
    <recommendedName>
        <fullName evidence="1">ABC-three component systems C-terminal domain-containing protein</fullName>
    </recommendedName>
</protein>
<evidence type="ECO:0000313" key="2">
    <source>
        <dbReference type="EMBL" id="WCT12335.1"/>
    </source>
</evidence>
<dbReference type="Pfam" id="PF20275">
    <property type="entry name" value="CTD10"/>
    <property type="match status" value="1"/>
</dbReference>
<dbReference type="EMBL" id="CP117167">
    <property type="protein sequence ID" value="WCT12335.1"/>
    <property type="molecule type" value="Genomic_DNA"/>
</dbReference>
<keyword evidence="3" id="KW-1185">Reference proteome</keyword>
<dbReference type="Proteomes" id="UP001216139">
    <property type="component" value="Chromosome"/>
</dbReference>